<dbReference type="SMART" id="SM00326">
    <property type="entry name" value="SH3"/>
    <property type="match status" value="1"/>
</dbReference>
<reference evidence="5" key="1">
    <citation type="submission" date="2019-06" db="EMBL/GenBank/DDBJ databases">
        <title>G10K-VGP Goodes thornscrub tortoise genome, primary haplotype.</title>
        <authorList>
            <person name="Murphy B."/>
            <person name="Edwards T."/>
            <person name="Rhie A."/>
            <person name="Koren S."/>
            <person name="Phillippy A."/>
            <person name="Fedrigo O."/>
            <person name="Haase B."/>
            <person name="Mountcastle J."/>
            <person name="Lewin H."/>
            <person name="Damas J."/>
            <person name="Howe K."/>
            <person name="Formenti G."/>
            <person name="Myers G."/>
            <person name="Durbin R."/>
            <person name="Jarvis E.D."/>
        </authorList>
    </citation>
    <scope>NUCLEOTIDE SEQUENCE [LARGE SCALE GENOMIC DNA]</scope>
</reference>
<dbReference type="SUPFAM" id="SSF50729">
    <property type="entry name" value="PH domain-like"/>
    <property type="match status" value="1"/>
</dbReference>
<dbReference type="SMART" id="SM00325">
    <property type="entry name" value="RhoGEF"/>
    <property type="match status" value="1"/>
</dbReference>
<dbReference type="InterPro" id="IPR047271">
    <property type="entry name" value="Ephexin-like"/>
</dbReference>
<sequence>MFELITSEASYIHSLSIAVEHFMNSPQLNECLGAQEKQWLFSKLPEVKAVSERFLLQLEERLEANILRFDICDIVLHHCPAFRRVYLPYVTNQAYQEQTYQRLLQDNPKFPGILAKLEEGPVCQRLPLTSFLILPFQRVMRLQMLVEVNSTWWRLTAPLPPQLVKECNASVQSMKRTEELIHLNKKIHFESKVSIFPLISQSRWLVKHGELVEVDMQLSSTLAAKFKLSTKTVYLHLFNDCLLLSRRKDLFRSGGRPGWLSGSLACPAETVLTSSIWPCRSEKQRWISAMGPVWGSGRRVTLCVLLLLPDTAQVQCIKAYKAQEHDELSLEKADILGVKTRTSDGWLEGIRLLDGERGWVPQGHVEEITSLGARLRNLRENDRVKHATRKLEEEQE</sequence>
<dbReference type="GO" id="GO:0042060">
    <property type="term" value="P:wound healing"/>
    <property type="evidence" value="ECO:0007669"/>
    <property type="project" value="Ensembl"/>
</dbReference>
<evidence type="ECO:0000313" key="6">
    <source>
        <dbReference type="Proteomes" id="UP000694390"/>
    </source>
</evidence>
<feature type="domain" description="SH3" evidence="3">
    <location>
        <begin position="309"/>
        <end position="370"/>
    </location>
</feature>
<dbReference type="InterPro" id="IPR000219">
    <property type="entry name" value="DH_dom"/>
</dbReference>
<dbReference type="InterPro" id="IPR011993">
    <property type="entry name" value="PH-like_dom_sf"/>
</dbReference>
<keyword evidence="6" id="KW-1185">Reference proteome</keyword>
<dbReference type="Pfam" id="PF00621">
    <property type="entry name" value="RhoGEF"/>
    <property type="match status" value="1"/>
</dbReference>
<dbReference type="SUPFAM" id="SSF48065">
    <property type="entry name" value="DBL homology domain (DH-domain)"/>
    <property type="match status" value="1"/>
</dbReference>
<dbReference type="Gene3D" id="1.20.900.10">
    <property type="entry name" value="Dbl homology (DH) domain"/>
    <property type="match status" value="1"/>
</dbReference>
<dbReference type="Pfam" id="PF14604">
    <property type="entry name" value="SH3_9"/>
    <property type="match status" value="1"/>
</dbReference>
<dbReference type="InterPro" id="IPR035899">
    <property type="entry name" value="DBL_dom_sf"/>
</dbReference>
<dbReference type="InterPro" id="IPR001452">
    <property type="entry name" value="SH3_domain"/>
</dbReference>
<accession>A0A8C4YNX6</accession>
<evidence type="ECO:0000259" key="4">
    <source>
        <dbReference type="PROSITE" id="PS50010"/>
    </source>
</evidence>
<dbReference type="InterPro" id="IPR036028">
    <property type="entry name" value="SH3-like_dom_sf"/>
</dbReference>
<evidence type="ECO:0000256" key="1">
    <source>
        <dbReference type="ARBA" id="ARBA00022443"/>
    </source>
</evidence>
<dbReference type="Gene3D" id="2.30.29.30">
    <property type="entry name" value="Pleckstrin-homology domain (PH domain)/Phosphotyrosine-binding domain (PTB)"/>
    <property type="match status" value="1"/>
</dbReference>
<dbReference type="Ensembl" id="ENSGEVT00005029183.1">
    <property type="protein sequence ID" value="ENSGEVP00005027754.1"/>
    <property type="gene ID" value="ENSGEVG00005019573.1"/>
</dbReference>
<keyword evidence="1 2" id="KW-0728">SH3 domain</keyword>
<dbReference type="GO" id="GO:0005085">
    <property type="term" value="F:guanyl-nucleotide exchange factor activity"/>
    <property type="evidence" value="ECO:0007669"/>
    <property type="project" value="InterPro"/>
</dbReference>
<dbReference type="GeneTree" id="ENSGT01030000234571"/>
<reference evidence="5" key="3">
    <citation type="submission" date="2025-09" db="UniProtKB">
        <authorList>
            <consortium name="Ensembl"/>
        </authorList>
    </citation>
    <scope>IDENTIFICATION</scope>
</reference>
<name>A0A8C4YNX6_9SAUR</name>
<dbReference type="SUPFAM" id="SSF50044">
    <property type="entry name" value="SH3-domain"/>
    <property type="match status" value="1"/>
</dbReference>
<dbReference type="Proteomes" id="UP000694390">
    <property type="component" value="Chromosome 18"/>
</dbReference>
<organism evidence="5 6">
    <name type="scientific">Gopherus evgoodei</name>
    <name type="common">Goodes thornscrub tortoise</name>
    <dbReference type="NCBI Taxonomy" id="1825980"/>
    <lineage>
        <taxon>Eukaryota</taxon>
        <taxon>Metazoa</taxon>
        <taxon>Chordata</taxon>
        <taxon>Craniata</taxon>
        <taxon>Vertebrata</taxon>
        <taxon>Euteleostomi</taxon>
        <taxon>Archelosauria</taxon>
        <taxon>Testudinata</taxon>
        <taxon>Testudines</taxon>
        <taxon>Cryptodira</taxon>
        <taxon>Durocryptodira</taxon>
        <taxon>Testudinoidea</taxon>
        <taxon>Testudinidae</taxon>
        <taxon>Gopherus</taxon>
    </lineage>
</organism>
<dbReference type="AlphaFoldDB" id="A0A8C4YNX6"/>
<dbReference type="GO" id="GO:0032956">
    <property type="term" value="P:regulation of actin cytoskeleton organization"/>
    <property type="evidence" value="ECO:0007669"/>
    <property type="project" value="Ensembl"/>
</dbReference>
<proteinExistence type="predicted"/>
<dbReference type="OrthoDB" id="27593at2759"/>
<feature type="domain" description="DH" evidence="4">
    <location>
        <begin position="1"/>
        <end position="147"/>
    </location>
</feature>
<evidence type="ECO:0000313" key="5">
    <source>
        <dbReference type="Ensembl" id="ENSGEVP00005027754.1"/>
    </source>
</evidence>
<dbReference type="PROSITE" id="PS50010">
    <property type="entry name" value="DH_2"/>
    <property type="match status" value="1"/>
</dbReference>
<reference evidence="5" key="2">
    <citation type="submission" date="2025-08" db="UniProtKB">
        <authorList>
            <consortium name="Ensembl"/>
        </authorList>
    </citation>
    <scope>IDENTIFICATION</scope>
</reference>
<evidence type="ECO:0000256" key="2">
    <source>
        <dbReference type="PROSITE-ProRule" id="PRU00192"/>
    </source>
</evidence>
<dbReference type="CDD" id="cd00160">
    <property type="entry name" value="RhoGEF"/>
    <property type="match status" value="1"/>
</dbReference>
<dbReference type="PANTHER" id="PTHR12845">
    <property type="entry name" value="GUANINE NUCLEOTIDE EXCHANGE FACTOR"/>
    <property type="match status" value="1"/>
</dbReference>
<dbReference type="Gene3D" id="2.30.30.40">
    <property type="entry name" value="SH3 Domains"/>
    <property type="match status" value="1"/>
</dbReference>
<dbReference type="PROSITE" id="PS50002">
    <property type="entry name" value="SH3"/>
    <property type="match status" value="1"/>
</dbReference>
<evidence type="ECO:0000259" key="3">
    <source>
        <dbReference type="PROSITE" id="PS50002"/>
    </source>
</evidence>
<protein>
    <submittedName>
        <fullName evidence="5">Rho guanine nucleotide exchange factor 19</fullName>
    </submittedName>
</protein>
<dbReference type="PANTHER" id="PTHR12845:SF6">
    <property type="entry name" value="RHO GUANINE NUCLEOTIDE EXCHANGE FACTOR 19"/>
    <property type="match status" value="1"/>
</dbReference>
<gene>
    <name evidence="5" type="primary">ARHGEF19</name>
</gene>